<dbReference type="PANTHER" id="PTHR36507:SF1">
    <property type="entry name" value="BLL1555 PROTEIN"/>
    <property type="match status" value="1"/>
</dbReference>
<dbReference type="InterPro" id="IPR008972">
    <property type="entry name" value="Cupredoxin"/>
</dbReference>
<evidence type="ECO:0000256" key="2">
    <source>
        <dbReference type="ARBA" id="ARBA00022448"/>
    </source>
</evidence>
<dbReference type="Proteomes" id="UP000176951">
    <property type="component" value="Unassembled WGS sequence"/>
</dbReference>
<keyword evidence="5" id="KW-0249">Electron transport</keyword>
<accession>A0A1G2PQR9</accession>
<keyword evidence="8" id="KW-0472">Membrane</keyword>
<comment type="cofactor">
    <cofactor evidence="7">
        <name>Cu cation</name>
        <dbReference type="ChEBI" id="CHEBI:23378"/>
    </cofactor>
    <text evidence="7">Binds 1 copper ion per subunit.</text>
</comment>
<feature type="binding site" evidence="7">
    <location>
        <position position="83"/>
    </location>
    <ligand>
        <name>Cu cation</name>
        <dbReference type="ChEBI" id="CHEBI:23378"/>
    </ligand>
</feature>
<dbReference type="EMBL" id="MHSW01000031">
    <property type="protein sequence ID" value="OHA50667.1"/>
    <property type="molecule type" value="Genomic_DNA"/>
</dbReference>
<dbReference type="Pfam" id="PF00127">
    <property type="entry name" value="Copper-bind"/>
    <property type="match status" value="1"/>
</dbReference>
<evidence type="ECO:0000256" key="5">
    <source>
        <dbReference type="ARBA" id="ARBA00022982"/>
    </source>
</evidence>
<feature type="transmembrane region" description="Helical" evidence="8">
    <location>
        <begin position="12"/>
        <end position="32"/>
    </location>
</feature>
<comment type="caution">
    <text evidence="10">The sequence shown here is derived from an EMBL/GenBank/DDBJ whole genome shotgun (WGS) entry which is preliminary data.</text>
</comment>
<evidence type="ECO:0000256" key="8">
    <source>
        <dbReference type="SAM" id="Phobius"/>
    </source>
</evidence>
<dbReference type="GO" id="GO:0009055">
    <property type="term" value="F:electron transfer activity"/>
    <property type="evidence" value="ECO:0007669"/>
    <property type="project" value="InterPro"/>
</dbReference>
<keyword evidence="3 7" id="KW-0479">Metal-binding</keyword>
<reference evidence="10 11" key="1">
    <citation type="journal article" date="2016" name="Nat. Commun.">
        <title>Thousands of microbial genomes shed light on interconnected biogeochemical processes in an aquifer system.</title>
        <authorList>
            <person name="Anantharaman K."/>
            <person name="Brown C.T."/>
            <person name="Hug L.A."/>
            <person name="Sharon I."/>
            <person name="Castelle C.J."/>
            <person name="Probst A.J."/>
            <person name="Thomas B.C."/>
            <person name="Singh A."/>
            <person name="Wilkins M.J."/>
            <person name="Karaoz U."/>
            <person name="Brodie E.L."/>
            <person name="Williams K.H."/>
            <person name="Hubbard S.S."/>
            <person name="Banfield J.F."/>
        </authorList>
    </citation>
    <scope>NUCLEOTIDE SEQUENCE [LARGE SCALE GENOMIC DNA]</scope>
</reference>
<keyword evidence="8" id="KW-1133">Transmembrane helix</keyword>
<protein>
    <recommendedName>
        <fullName evidence="9">Blue (type 1) copper domain-containing protein</fullName>
    </recommendedName>
</protein>
<comment type="subcellular location">
    <subcellularLocation>
        <location evidence="1">Periplasm</location>
    </subcellularLocation>
</comment>
<evidence type="ECO:0000256" key="1">
    <source>
        <dbReference type="ARBA" id="ARBA00004418"/>
    </source>
</evidence>
<evidence type="ECO:0000256" key="3">
    <source>
        <dbReference type="ARBA" id="ARBA00022723"/>
    </source>
</evidence>
<keyword evidence="2" id="KW-0813">Transport</keyword>
<dbReference type="Gene3D" id="2.60.40.420">
    <property type="entry name" value="Cupredoxins - blue copper proteins"/>
    <property type="match status" value="1"/>
</dbReference>
<keyword evidence="4" id="KW-0574">Periplasm</keyword>
<dbReference type="PRINTS" id="PR00155">
    <property type="entry name" value="AMICYANIN"/>
</dbReference>
<evidence type="ECO:0000259" key="9">
    <source>
        <dbReference type="Pfam" id="PF00127"/>
    </source>
</evidence>
<dbReference type="GO" id="GO:0005507">
    <property type="term" value="F:copper ion binding"/>
    <property type="evidence" value="ECO:0007669"/>
    <property type="project" value="InterPro"/>
</dbReference>
<organism evidence="10 11">
    <name type="scientific">Candidatus Terrybacteria bacterium RIFCSPLOWO2_01_FULL_40_23</name>
    <dbReference type="NCBI Taxonomy" id="1802366"/>
    <lineage>
        <taxon>Bacteria</taxon>
        <taxon>Candidatus Terryibacteriota</taxon>
    </lineage>
</organism>
<evidence type="ECO:0000256" key="4">
    <source>
        <dbReference type="ARBA" id="ARBA00022764"/>
    </source>
</evidence>
<dbReference type="SUPFAM" id="SSF49503">
    <property type="entry name" value="Cupredoxins"/>
    <property type="match status" value="1"/>
</dbReference>
<proteinExistence type="predicted"/>
<dbReference type="AlphaFoldDB" id="A0A1G2PQR9"/>
<dbReference type="GO" id="GO:0042597">
    <property type="term" value="C:periplasmic space"/>
    <property type="evidence" value="ECO:0007669"/>
    <property type="project" value="UniProtKB-SubCell"/>
</dbReference>
<evidence type="ECO:0000313" key="10">
    <source>
        <dbReference type="EMBL" id="OHA50667.1"/>
    </source>
</evidence>
<evidence type="ECO:0000256" key="6">
    <source>
        <dbReference type="ARBA" id="ARBA00023008"/>
    </source>
</evidence>
<dbReference type="PANTHER" id="PTHR36507">
    <property type="entry name" value="BLL1555 PROTEIN"/>
    <property type="match status" value="1"/>
</dbReference>
<name>A0A1G2PQR9_9BACT</name>
<feature type="binding site" evidence="7">
    <location>
        <position position="118"/>
    </location>
    <ligand>
        <name>Cu cation</name>
        <dbReference type="ChEBI" id="CHEBI:23378"/>
    </ligand>
</feature>
<dbReference type="InterPro" id="IPR000923">
    <property type="entry name" value="BlueCu_1"/>
</dbReference>
<keyword evidence="8" id="KW-0812">Transmembrane</keyword>
<dbReference type="InterPro" id="IPR002386">
    <property type="entry name" value="Amicyanin/Pseudoazurin"/>
</dbReference>
<feature type="domain" description="Blue (type 1) copper" evidence="9">
    <location>
        <begin position="55"/>
        <end position="131"/>
    </location>
</feature>
<feature type="binding site" evidence="7">
    <location>
        <position position="121"/>
    </location>
    <ligand>
        <name>Cu cation</name>
        <dbReference type="ChEBI" id="CHEBI:23378"/>
    </ligand>
</feature>
<evidence type="ECO:0000313" key="11">
    <source>
        <dbReference type="Proteomes" id="UP000176951"/>
    </source>
</evidence>
<keyword evidence="6 7" id="KW-0186">Copper</keyword>
<evidence type="ECO:0000256" key="7">
    <source>
        <dbReference type="PIRSR" id="PIRSR602386-1"/>
    </source>
</evidence>
<sequence>MFKAFQQKKFLLVIGVLVIIVFVLIAVILAFGNGSTPQNTTEDIIEPRSITYIKISDSAFVPSTVTIKKGETVFWTNNGIFEHTVVSDSGFEISSPVLKKDSNYAHGFAFSGIYNYHCSKHPDMKGTVIVE</sequence>
<dbReference type="InterPro" id="IPR052721">
    <property type="entry name" value="ET_Amicyanin"/>
</dbReference>
<gene>
    <name evidence="10" type="ORF">A3A97_01965</name>
</gene>